<evidence type="ECO:0000256" key="2">
    <source>
        <dbReference type="ARBA" id="ARBA00022982"/>
    </source>
</evidence>
<dbReference type="Proteomes" id="UP000184203">
    <property type="component" value="Unassembled WGS sequence"/>
</dbReference>
<organism evidence="4 5">
    <name type="scientific">Haladaptatus paucihalophilus DX253</name>
    <dbReference type="NCBI Taxonomy" id="797209"/>
    <lineage>
        <taxon>Archaea</taxon>
        <taxon>Methanobacteriati</taxon>
        <taxon>Methanobacteriota</taxon>
        <taxon>Stenosarchaea group</taxon>
        <taxon>Halobacteria</taxon>
        <taxon>Halobacteriales</taxon>
        <taxon>Haladaptataceae</taxon>
        <taxon>Haladaptatus</taxon>
    </lineage>
</organism>
<gene>
    <name evidence="4" type="ORF">SAMN05444342_2902</name>
</gene>
<evidence type="ECO:0000256" key="1">
    <source>
        <dbReference type="ARBA" id="ARBA00007787"/>
    </source>
</evidence>
<dbReference type="GO" id="GO:0016853">
    <property type="term" value="F:isomerase activity"/>
    <property type="evidence" value="ECO:0007669"/>
    <property type="project" value="UniProtKB-KW"/>
</dbReference>
<keyword evidence="2" id="KW-0813">Transport</keyword>
<keyword evidence="4" id="KW-0413">Isomerase</keyword>
<dbReference type="InterPro" id="IPR012336">
    <property type="entry name" value="Thioredoxin-like_fold"/>
</dbReference>
<feature type="domain" description="Thioredoxin-like fold" evidence="3">
    <location>
        <begin position="50"/>
        <end position="226"/>
    </location>
</feature>
<reference evidence="5" key="1">
    <citation type="submission" date="2016-11" db="EMBL/GenBank/DDBJ databases">
        <authorList>
            <person name="Varghese N."/>
            <person name="Submissions S."/>
        </authorList>
    </citation>
    <scope>NUCLEOTIDE SEQUENCE [LARGE SCALE GENOMIC DNA]</scope>
    <source>
        <strain evidence="5">DX253</strain>
    </source>
</reference>
<dbReference type="AlphaFoldDB" id="A0A1M6XLA3"/>
<dbReference type="Pfam" id="PF13462">
    <property type="entry name" value="Thioredoxin_4"/>
    <property type="match status" value="1"/>
</dbReference>
<sequence>MARQTSTRRTFMKSVSAATLGLGVVGTANATPSVGGVPVPDDTDDLTYATMGTDADNQTATVFGNFKCPYTQNFVNNNLRDVIDEYVTTGQLNVEFRALAYQPPGTTSHGSSTYYISSSDPRISEVALSAWNERPAEYWDFFEMMFQELVSGTVTYGEMRNHLESAGVGDRSEIIGDAKGGDYDSAVERTADVAGTVDVSFTPTFELDGDTTAPHHDTDSLLDWIDSRLTGSSSSDASSSSTKERTITIDGTGTERWSEYELTVDGTVDKSTAMGASKDWSDKLSGTTVNGKVGPWRDSYTITGEITHFSIDDGAVVYRDGERVEPHRLG</sequence>
<dbReference type="EMBL" id="FRAN01000004">
    <property type="protein sequence ID" value="SHL06676.1"/>
    <property type="molecule type" value="Genomic_DNA"/>
</dbReference>
<dbReference type="InterPro" id="IPR006311">
    <property type="entry name" value="TAT_signal"/>
</dbReference>
<keyword evidence="2" id="KW-0249">Electron transport</keyword>
<name>A0A1M6XLA3_HALPU</name>
<dbReference type="Gene3D" id="3.40.30.10">
    <property type="entry name" value="Glutaredoxin"/>
    <property type="match status" value="1"/>
</dbReference>
<evidence type="ECO:0000259" key="3">
    <source>
        <dbReference type="Pfam" id="PF13462"/>
    </source>
</evidence>
<dbReference type="SUPFAM" id="SSF52833">
    <property type="entry name" value="Thioredoxin-like"/>
    <property type="match status" value="1"/>
</dbReference>
<dbReference type="PROSITE" id="PS51318">
    <property type="entry name" value="TAT"/>
    <property type="match status" value="1"/>
</dbReference>
<protein>
    <submittedName>
        <fullName evidence="4">Protein-disulfide isomerase</fullName>
    </submittedName>
</protein>
<evidence type="ECO:0000313" key="4">
    <source>
        <dbReference type="EMBL" id="SHL06676.1"/>
    </source>
</evidence>
<evidence type="ECO:0000313" key="5">
    <source>
        <dbReference type="Proteomes" id="UP000184203"/>
    </source>
</evidence>
<keyword evidence="5" id="KW-1185">Reference proteome</keyword>
<proteinExistence type="inferred from homology"/>
<dbReference type="InterPro" id="IPR036249">
    <property type="entry name" value="Thioredoxin-like_sf"/>
</dbReference>
<accession>A0A1M6XLA3</accession>
<comment type="similarity">
    <text evidence="1">Belongs to the glutaredoxin family.</text>
</comment>